<feature type="region of interest" description="Disordered" evidence="1">
    <location>
        <begin position="36"/>
        <end position="91"/>
    </location>
</feature>
<accession>A0A4R5PJD7</accession>
<feature type="compositionally biased region" description="Basic and acidic residues" evidence="1">
    <location>
        <begin position="36"/>
        <end position="56"/>
    </location>
</feature>
<gene>
    <name evidence="2" type="ORF">E2A64_10110</name>
</gene>
<dbReference type="Proteomes" id="UP000295131">
    <property type="component" value="Unassembled WGS sequence"/>
</dbReference>
<evidence type="ECO:0000256" key="1">
    <source>
        <dbReference type="SAM" id="MobiDB-lite"/>
    </source>
</evidence>
<keyword evidence="3" id="KW-1185">Reference proteome</keyword>
<evidence type="ECO:0000313" key="3">
    <source>
        <dbReference type="Proteomes" id="UP000295131"/>
    </source>
</evidence>
<dbReference type="EMBL" id="SMSI01000002">
    <property type="protein sequence ID" value="TDH35685.1"/>
    <property type="molecule type" value="Genomic_DNA"/>
</dbReference>
<dbReference type="OrthoDB" id="8410645at2"/>
<dbReference type="AlphaFoldDB" id="A0A4R5PJD7"/>
<proteinExistence type="predicted"/>
<protein>
    <submittedName>
        <fullName evidence="2">Uncharacterized protein</fullName>
    </submittedName>
</protein>
<reference evidence="2 3" key="1">
    <citation type="journal article" date="2013" name="Int. J. Syst. Evol. Microbiol.">
        <title>Hoeflea suaedae sp. nov., an endophytic bacterium isolated from the root of the halophyte Suaeda maritima.</title>
        <authorList>
            <person name="Chung E.J."/>
            <person name="Park J.A."/>
            <person name="Pramanik P."/>
            <person name="Bibi F."/>
            <person name="Jeon C.O."/>
            <person name="Chung Y.R."/>
        </authorList>
    </citation>
    <scope>NUCLEOTIDE SEQUENCE [LARGE SCALE GENOMIC DNA]</scope>
    <source>
        <strain evidence="2 3">YC6898</strain>
    </source>
</reference>
<name>A0A4R5PJD7_9HYPH</name>
<sequence>MTDVERMRAMQAQGESLSAIGREFGISPTAVFYKLGGERKRREPQPDNTKHPDRVTRYGAYNGGCSTRSGMRPTTLVRIPTIDGPAETEAA</sequence>
<organism evidence="2 3">
    <name type="scientific">Pseudohoeflea suaedae</name>
    <dbReference type="NCBI Taxonomy" id="877384"/>
    <lineage>
        <taxon>Bacteria</taxon>
        <taxon>Pseudomonadati</taxon>
        <taxon>Pseudomonadota</taxon>
        <taxon>Alphaproteobacteria</taxon>
        <taxon>Hyphomicrobiales</taxon>
        <taxon>Rhizobiaceae</taxon>
        <taxon>Pseudohoeflea</taxon>
    </lineage>
</organism>
<dbReference type="RefSeq" id="WP_133284385.1">
    <property type="nucleotide sequence ID" value="NZ_SMSI01000002.1"/>
</dbReference>
<evidence type="ECO:0000313" key="2">
    <source>
        <dbReference type="EMBL" id="TDH35685.1"/>
    </source>
</evidence>
<comment type="caution">
    <text evidence="2">The sequence shown here is derived from an EMBL/GenBank/DDBJ whole genome shotgun (WGS) entry which is preliminary data.</text>
</comment>